<dbReference type="PANTHER" id="PTHR37308:SF1">
    <property type="entry name" value="POLYPRENYL-PHOSPHATE TRANSPORTER"/>
    <property type="match status" value="1"/>
</dbReference>
<evidence type="ECO:0000313" key="2">
    <source>
        <dbReference type="EMBL" id="ALO46063.1"/>
    </source>
</evidence>
<feature type="transmembrane region" description="Helical" evidence="1">
    <location>
        <begin position="230"/>
        <end position="246"/>
    </location>
</feature>
<gene>
    <name evidence="2" type="ORF">PS2015_1406</name>
</gene>
<dbReference type="RefSeq" id="WP_058021543.1">
    <property type="nucleotide sequence ID" value="NZ_CP013189.1"/>
</dbReference>
<keyword evidence="1" id="KW-0812">Transmembrane</keyword>
<name>A0A0S2KDK0_9GAMM</name>
<keyword evidence="3" id="KW-1185">Reference proteome</keyword>
<sequence length="291" mass="31018" precursor="true">MDINGKARISLFLKGMAMGIADAVPGVSGGTIAVISGIYENLVNALRSCNPVSLQVLWRRGPAAFWRTIHGSFLLTLGLGILSSLIIMANAVIWLLDHHRLLVMAFFIGLILASCFLLSKQISRWDVRALCLFGAGFLLTAVTAWFNPVSGSDHLFYVFVSGAIAICAMILPGISGAFILILLGMYEYVLDALRQMDLLVIAVFASGCAIGLLGFSHVLSWTFYYYREQTYATLTGMLAASLLVLWPGQQVADSSLSGIVAATGLACLGGALIVLFAKLSAKSLSEDGAVT</sequence>
<evidence type="ECO:0000256" key="1">
    <source>
        <dbReference type="SAM" id="Phobius"/>
    </source>
</evidence>
<organism evidence="2 3">
    <name type="scientific">Pseudohongiella spirulinae</name>
    <dbReference type="NCBI Taxonomy" id="1249552"/>
    <lineage>
        <taxon>Bacteria</taxon>
        <taxon>Pseudomonadati</taxon>
        <taxon>Pseudomonadota</taxon>
        <taxon>Gammaproteobacteria</taxon>
        <taxon>Pseudomonadales</taxon>
        <taxon>Pseudohongiellaceae</taxon>
        <taxon>Pseudohongiella</taxon>
    </lineage>
</organism>
<feature type="transmembrane region" description="Helical" evidence="1">
    <location>
        <begin position="198"/>
        <end position="224"/>
    </location>
</feature>
<feature type="transmembrane region" description="Helical" evidence="1">
    <location>
        <begin position="258"/>
        <end position="277"/>
    </location>
</feature>
<dbReference type="EMBL" id="CP013189">
    <property type="protein sequence ID" value="ALO46063.1"/>
    <property type="molecule type" value="Genomic_DNA"/>
</dbReference>
<dbReference type="KEGG" id="pspi:PS2015_1406"/>
<dbReference type="OrthoDB" id="9793746at2"/>
<proteinExistence type="predicted"/>
<dbReference type="AlphaFoldDB" id="A0A0S2KDK0"/>
<dbReference type="InterPro" id="IPR007163">
    <property type="entry name" value="VCA0040-like"/>
</dbReference>
<dbReference type="Pfam" id="PF04018">
    <property type="entry name" value="VCA0040-like"/>
    <property type="match status" value="1"/>
</dbReference>
<evidence type="ECO:0000313" key="3">
    <source>
        <dbReference type="Proteomes" id="UP000065641"/>
    </source>
</evidence>
<dbReference type="Proteomes" id="UP000065641">
    <property type="component" value="Chromosome"/>
</dbReference>
<protein>
    <submittedName>
        <fullName evidence="2">Membrane protein</fullName>
    </submittedName>
</protein>
<feature type="transmembrane region" description="Helical" evidence="1">
    <location>
        <begin position="73"/>
        <end position="95"/>
    </location>
</feature>
<reference evidence="2 3" key="1">
    <citation type="submission" date="2015-11" db="EMBL/GenBank/DDBJ databases">
        <authorList>
            <person name="Zhang Y."/>
            <person name="Guo Z."/>
        </authorList>
    </citation>
    <scope>NUCLEOTIDE SEQUENCE [LARGE SCALE GENOMIC DNA]</scope>
    <source>
        <strain evidence="2 3">KCTC 32221</strain>
    </source>
</reference>
<feature type="transmembrane region" description="Helical" evidence="1">
    <location>
        <begin position="130"/>
        <end position="149"/>
    </location>
</feature>
<keyword evidence="1" id="KW-1133">Transmembrane helix</keyword>
<keyword evidence="1" id="KW-0472">Membrane</keyword>
<feature type="transmembrane region" description="Helical" evidence="1">
    <location>
        <begin position="155"/>
        <end position="186"/>
    </location>
</feature>
<accession>A0A0S2KDK0</accession>
<feature type="transmembrane region" description="Helical" evidence="1">
    <location>
        <begin position="101"/>
        <end position="118"/>
    </location>
</feature>
<dbReference type="PANTHER" id="PTHR37308">
    <property type="entry name" value="INTEGRAL MEMBRANE PROTEIN"/>
    <property type="match status" value="1"/>
</dbReference>
<dbReference type="STRING" id="1249552.PS2015_1406"/>